<proteinExistence type="predicted"/>
<protein>
    <submittedName>
        <fullName evidence="1">Uncharacterized protein</fullName>
    </submittedName>
</protein>
<keyword evidence="2" id="KW-1185">Reference proteome</keyword>
<name>A0AAE3K6H4_9EURY</name>
<dbReference type="RefSeq" id="WP_250598298.1">
    <property type="nucleotide sequence ID" value="NZ_JAKRVY010000011.1"/>
</dbReference>
<dbReference type="EMBL" id="JAKRVY010000011">
    <property type="protein sequence ID" value="MCL9814978.1"/>
    <property type="molecule type" value="Genomic_DNA"/>
</dbReference>
<dbReference type="AlphaFoldDB" id="A0AAE3K6H4"/>
<reference evidence="1 2" key="1">
    <citation type="journal article" date="2022" name="Syst. Appl. Microbiol.">
        <title>Natronocalculus amylovorans gen. nov., sp. nov., and Natranaeroarchaeum aerophilus sp. nov., dominant culturable amylolytic natronoarchaea from hypersaline soda lakes in southwestern Siberia.</title>
        <authorList>
            <person name="Sorokin D.Y."/>
            <person name="Elcheninov A.G."/>
            <person name="Khizhniak T.V."/>
            <person name="Koenen M."/>
            <person name="Bale N.J."/>
            <person name="Damste J.S.S."/>
            <person name="Kublanov I.V."/>
        </authorList>
    </citation>
    <scope>NUCLEOTIDE SEQUENCE [LARGE SCALE GENOMIC DNA]</scope>
    <source>
        <strain evidence="1 2">AArc-St1-1</strain>
    </source>
</reference>
<comment type="caution">
    <text evidence="1">The sequence shown here is derived from an EMBL/GenBank/DDBJ whole genome shotgun (WGS) entry which is preliminary data.</text>
</comment>
<gene>
    <name evidence="1" type="ORF">AArcSt11_15075</name>
</gene>
<evidence type="ECO:0000313" key="1">
    <source>
        <dbReference type="EMBL" id="MCL9814978.1"/>
    </source>
</evidence>
<dbReference type="Proteomes" id="UP001202674">
    <property type="component" value="Unassembled WGS sequence"/>
</dbReference>
<accession>A0AAE3K6H4</accession>
<sequence length="366" mass="42125">MSLEGPGRPIFEWLDDGYLERLVVKLNALPSGDQFQREVVEDLEQKLGIAGTERTYEELQDAHGALVGSIEGDEDRLPWWLSEFEWTVNSEQLSRLTLESSTLGEFEEYPRESTYVESIELTGATTFRKTLDALVSLEGELNQVLEADPAALAKDYDIDPSDYNIPDQFFELPEASVATTSSAEEWVQQVISLCPPADPSLTALLRVNVGVKQRHAKKELDDEERQRLETLKLITSDEEDERIFNETYYENLIQLLETDAPFDLSIDISSDKDDLTALQYLFYRSWAENIERRLPEEQRWLQAVKNQSDLDEGEQFRFASYAFRMPIRLDKNQPVFTHQSRYGSDRYVRSQILQLLSEHGHPADND</sequence>
<evidence type="ECO:0000313" key="2">
    <source>
        <dbReference type="Proteomes" id="UP001202674"/>
    </source>
</evidence>
<organism evidence="1 2">
    <name type="scientific">Natranaeroarchaeum aerophilus</name>
    <dbReference type="NCBI Taxonomy" id="2917711"/>
    <lineage>
        <taxon>Archaea</taxon>
        <taxon>Methanobacteriati</taxon>
        <taxon>Methanobacteriota</taxon>
        <taxon>Stenosarchaea group</taxon>
        <taxon>Halobacteria</taxon>
        <taxon>Halobacteriales</taxon>
        <taxon>Natronoarchaeaceae</taxon>
        <taxon>Natranaeroarchaeum</taxon>
    </lineage>
</organism>